<dbReference type="EMBL" id="FOSL01000019">
    <property type="protein sequence ID" value="SFK96129.1"/>
    <property type="molecule type" value="Genomic_DNA"/>
</dbReference>
<organism evidence="2 3">
    <name type="scientific">Neomesorhizobium albiziae</name>
    <dbReference type="NCBI Taxonomy" id="335020"/>
    <lineage>
        <taxon>Bacteria</taxon>
        <taxon>Pseudomonadati</taxon>
        <taxon>Pseudomonadota</taxon>
        <taxon>Alphaproteobacteria</taxon>
        <taxon>Hyphomicrobiales</taxon>
        <taxon>Phyllobacteriaceae</taxon>
        <taxon>Neomesorhizobium</taxon>
    </lineage>
</organism>
<dbReference type="Proteomes" id="UP000323300">
    <property type="component" value="Unassembled WGS sequence"/>
</dbReference>
<keyword evidence="3" id="KW-1185">Reference proteome</keyword>
<proteinExistence type="predicted"/>
<keyword evidence="1" id="KW-0812">Transmembrane</keyword>
<reference evidence="2 3" key="1">
    <citation type="submission" date="2016-10" db="EMBL/GenBank/DDBJ databases">
        <authorList>
            <person name="Varghese N."/>
            <person name="Submissions S."/>
        </authorList>
    </citation>
    <scope>NUCLEOTIDE SEQUENCE [LARGE SCALE GENOMIC DNA]</scope>
    <source>
        <strain evidence="2 3">DSM 21822</strain>
    </source>
</reference>
<accession>A0A1I4DT67</accession>
<keyword evidence="1" id="KW-0472">Membrane</keyword>
<name>A0A1I4DT67_9HYPH</name>
<evidence type="ECO:0000313" key="3">
    <source>
        <dbReference type="Proteomes" id="UP000323300"/>
    </source>
</evidence>
<dbReference type="RefSeq" id="WP_149762699.1">
    <property type="nucleotide sequence ID" value="NZ_BSPE01000062.1"/>
</dbReference>
<dbReference type="AlphaFoldDB" id="A0A1I4DT67"/>
<evidence type="ECO:0000256" key="1">
    <source>
        <dbReference type="SAM" id="Phobius"/>
    </source>
</evidence>
<evidence type="ECO:0000313" key="2">
    <source>
        <dbReference type="EMBL" id="SFK96129.1"/>
    </source>
</evidence>
<protein>
    <submittedName>
        <fullName evidence="2">Uncharacterized protein</fullName>
    </submittedName>
</protein>
<gene>
    <name evidence="2" type="ORF">SAMN04488498_11959</name>
</gene>
<keyword evidence="1" id="KW-1133">Transmembrane helix</keyword>
<feature type="transmembrane region" description="Helical" evidence="1">
    <location>
        <begin position="46"/>
        <end position="68"/>
    </location>
</feature>
<sequence>MMRTTHFDQMLKQQERAQAVAARRARAKAAQTTTAPKSGKTAGLDFIAGVFLVAGVAIAAGGMLAALAF</sequence>